<name>A0A0H2R1N0_9AGAM</name>
<accession>A0A0H2R1N0</accession>
<dbReference type="Pfam" id="PF12937">
    <property type="entry name" value="F-box-like"/>
    <property type="match status" value="1"/>
</dbReference>
<protein>
    <recommendedName>
        <fullName evidence="1">F-box domain-containing protein</fullName>
    </recommendedName>
</protein>
<dbReference type="PROSITE" id="PS50181">
    <property type="entry name" value="FBOX"/>
    <property type="match status" value="1"/>
</dbReference>
<proteinExistence type="predicted"/>
<keyword evidence="3" id="KW-1185">Reference proteome</keyword>
<dbReference type="InterPro" id="IPR036047">
    <property type="entry name" value="F-box-like_dom_sf"/>
</dbReference>
<dbReference type="Gene3D" id="1.20.1280.50">
    <property type="match status" value="1"/>
</dbReference>
<evidence type="ECO:0000313" key="3">
    <source>
        <dbReference type="Proteomes" id="UP000053477"/>
    </source>
</evidence>
<dbReference type="STRING" id="27342.A0A0H2R1N0"/>
<evidence type="ECO:0000313" key="2">
    <source>
        <dbReference type="EMBL" id="KLO05650.1"/>
    </source>
</evidence>
<dbReference type="OrthoDB" id="3226064at2759"/>
<evidence type="ECO:0000259" key="1">
    <source>
        <dbReference type="PROSITE" id="PS50181"/>
    </source>
</evidence>
<dbReference type="CDD" id="cd09917">
    <property type="entry name" value="F-box_SF"/>
    <property type="match status" value="1"/>
</dbReference>
<dbReference type="EMBL" id="KQ086281">
    <property type="protein sequence ID" value="KLO05650.1"/>
    <property type="molecule type" value="Genomic_DNA"/>
</dbReference>
<dbReference type="Proteomes" id="UP000053477">
    <property type="component" value="Unassembled WGS sequence"/>
</dbReference>
<dbReference type="InterPro" id="IPR001810">
    <property type="entry name" value="F-box_dom"/>
</dbReference>
<feature type="domain" description="F-box" evidence="1">
    <location>
        <begin position="1"/>
        <end position="49"/>
    </location>
</feature>
<sequence length="433" mass="50006">MSLGNLPDEVVEQIYAHADPQDFVALSSSCHRYHDLLHKSDSQFVWRSHFLQRFDDPRLCVDRLGERLAADVSSFNWKGEFQRRIRVQSVILNPHLCREDEVPGILRTLVSLIVETPPATPTYDASEISKNLLWLSAQHALGEFFHAMHQLELSQEDEQYFYYLHVLFGLTPEDLLFEQLVRSRGFVYDLRNHTQQSRWGPYRKSTSRIELDDDMSAKVNWRHIFAIQNIVSEHVAVFEGEGEERKLRLSPLSLPFCQAHVSEGPRHKDDWAGVDGLWKCSFCFIDHRELLAYNRKEVADEEERDMTMFDDPDFEEVFRFLDVRFTVTGTTANPLFPTRPTISFSGDIRGIYMMKGTVSMTAEREARWKFSSGENGNLIWSSDGVQIGSVESAFGVLGTWSTVFHEAGDPVGPFWLRKVHRPSTTDTEDERHL</sequence>
<dbReference type="InParanoid" id="A0A0H2R1N0"/>
<organism evidence="2 3">
    <name type="scientific">Schizopora paradoxa</name>
    <dbReference type="NCBI Taxonomy" id="27342"/>
    <lineage>
        <taxon>Eukaryota</taxon>
        <taxon>Fungi</taxon>
        <taxon>Dikarya</taxon>
        <taxon>Basidiomycota</taxon>
        <taxon>Agaricomycotina</taxon>
        <taxon>Agaricomycetes</taxon>
        <taxon>Hymenochaetales</taxon>
        <taxon>Schizoporaceae</taxon>
        <taxon>Schizopora</taxon>
    </lineage>
</organism>
<gene>
    <name evidence="2" type="ORF">SCHPADRAFT_946739</name>
</gene>
<dbReference type="SUPFAM" id="SSF81383">
    <property type="entry name" value="F-box domain"/>
    <property type="match status" value="1"/>
</dbReference>
<dbReference type="AlphaFoldDB" id="A0A0H2R1N0"/>
<reference evidence="2 3" key="1">
    <citation type="submission" date="2015-04" db="EMBL/GenBank/DDBJ databases">
        <title>Complete genome sequence of Schizopora paradoxa KUC8140, a cosmopolitan wood degrader in East Asia.</title>
        <authorList>
            <consortium name="DOE Joint Genome Institute"/>
            <person name="Min B."/>
            <person name="Park H."/>
            <person name="Jang Y."/>
            <person name="Kim J.-J."/>
            <person name="Kim K.H."/>
            <person name="Pangilinan J."/>
            <person name="Lipzen A."/>
            <person name="Riley R."/>
            <person name="Grigoriev I.V."/>
            <person name="Spatafora J.W."/>
            <person name="Choi I.-G."/>
        </authorList>
    </citation>
    <scope>NUCLEOTIDE SEQUENCE [LARGE SCALE GENOMIC DNA]</scope>
    <source>
        <strain evidence="2 3">KUC8140</strain>
    </source>
</reference>